<dbReference type="Pfam" id="PF02141">
    <property type="entry name" value="DENN"/>
    <property type="match status" value="1"/>
</dbReference>
<dbReference type="PANTHER" id="PTHR12296:SF21">
    <property type="entry name" value="DENN DOMAIN-CONTAINING PROTEIN 3"/>
    <property type="match status" value="1"/>
</dbReference>
<protein>
    <recommendedName>
        <fullName evidence="6">UDENN domain-containing protein</fullName>
    </recommendedName>
</protein>
<dbReference type="SMART" id="SM00800">
    <property type="entry name" value="uDENN"/>
    <property type="match status" value="1"/>
</dbReference>
<dbReference type="PROSITE" id="PS50211">
    <property type="entry name" value="DENN"/>
    <property type="match status" value="1"/>
</dbReference>
<evidence type="ECO:0008006" key="6">
    <source>
        <dbReference type="Google" id="ProtNLM"/>
    </source>
</evidence>
<dbReference type="InterPro" id="IPR043153">
    <property type="entry name" value="DENN_C"/>
</dbReference>
<feature type="domain" description="UDENN" evidence="3">
    <location>
        <begin position="19"/>
        <end position="674"/>
    </location>
</feature>
<dbReference type="InterPro" id="IPR051696">
    <property type="entry name" value="DENN_Domain_GEFs"/>
</dbReference>
<reference evidence="4" key="1">
    <citation type="submission" date="2019-03" db="EMBL/GenBank/DDBJ databases">
        <title>Long read genome sequence of the mycoparasitic Pythium oligandrum ATCC 38472 isolated from sugarbeet rhizosphere.</title>
        <authorList>
            <person name="Gaulin E."/>
        </authorList>
    </citation>
    <scope>NUCLEOTIDE SEQUENCE</scope>
    <source>
        <strain evidence="4">ATCC 38472_TT</strain>
    </source>
</reference>
<dbReference type="Gene3D" id="2.30.42.10">
    <property type="match status" value="1"/>
</dbReference>
<evidence type="ECO:0000256" key="1">
    <source>
        <dbReference type="SAM" id="MobiDB-lite"/>
    </source>
</evidence>
<dbReference type="Pfam" id="PF03456">
    <property type="entry name" value="uDENN"/>
    <property type="match status" value="1"/>
</dbReference>
<evidence type="ECO:0000259" key="2">
    <source>
        <dbReference type="PROSITE" id="PS50106"/>
    </source>
</evidence>
<keyword evidence="5" id="KW-1185">Reference proteome</keyword>
<dbReference type="EMBL" id="SPLM01000111">
    <property type="protein sequence ID" value="TMW58686.1"/>
    <property type="molecule type" value="Genomic_DNA"/>
</dbReference>
<dbReference type="InterPro" id="IPR036034">
    <property type="entry name" value="PDZ_sf"/>
</dbReference>
<accession>A0A8K1C8L5</accession>
<dbReference type="GO" id="GO:0031410">
    <property type="term" value="C:cytoplasmic vesicle"/>
    <property type="evidence" value="ECO:0007669"/>
    <property type="project" value="TreeGrafter"/>
</dbReference>
<dbReference type="Gene3D" id="3.30.450.200">
    <property type="match status" value="1"/>
</dbReference>
<dbReference type="InterPro" id="IPR005113">
    <property type="entry name" value="uDENN_dom"/>
</dbReference>
<dbReference type="Gene3D" id="3.40.50.11500">
    <property type="match status" value="1"/>
</dbReference>
<dbReference type="SUPFAM" id="SSF50156">
    <property type="entry name" value="PDZ domain-like"/>
    <property type="match status" value="1"/>
</dbReference>
<dbReference type="CDD" id="cd00136">
    <property type="entry name" value="PDZ_canonical"/>
    <property type="match status" value="1"/>
</dbReference>
<dbReference type="OrthoDB" id="74314at2759"/>
<dbReference type="AlphaFoldDB" id="A0A8K1C8L5"/>
<dbReference type="InterPro" id="IPR001478">
    <property type="entry name" value="PDZ"/>
</dbReference>
<evidence type="ECO:0000259" key="3">
    <source>
        <dbReference type="PROSITE" id="PS50211"/>
    </source>
</evidence>
<dbReference type="GO" id="GO:0032483">
    <property type="term" value="P:regulation of Rab protein signal transduction"/>
    <property type="evidence" value="ECO:0007669"/>
    <property type="project" value="TreeGrafter"/>
</dbReference>
<dbReference type="PANTHER" id="PTHR12296">
    <property type="entry name" value="DENN DOMAIN-CONTAINING PROTEIN 4"/>
    <property type="match status" value="1"/>
</dbReference>
<feature type="region of interest" description="Disordered" evidence="1">
    <location>
        <begin position="764"/>
        <end position="842"/>
    </location>
</feature>
<organism evidence="4 5">
    <name type="scientific">Pythium oligandrum</name>
    <name type="common">Mycoparasitic fungus</name>
    <dbReference type="NCBI Taxonomy" id="41045"/>
    <lineage>
        <taxon>Eukaryota</taxon>
        <taxon>Sar</taxon>
        <taxon>Stramenopiles</taxon>
        <taxon>Oomycota</taxon>
        <taxon>Peronosporomycetes</taxon>
        <taxon>Pythiales</taxon>
        <taxon>Pythiaceae</taxon>
        <taxon>Pythium</taxon>
    </lineage>
</organism>
<feature type="compositionally biased region" description="Basic and acidic residues" evidence="1">
    <location>
        <begin position="827"/>
        <end position="838"/>
    </location>
</feature>
<dbReference type="SMART" id="SM00799">
    <property type="entry name" value="DENN"/>
    <property type="match status" value="1"/>
</dbReference>
<dbReference type="PROSITE" id="PS50106">
    <property type="entry name" value="PDZ"/>
    <property type="match status" value="1"/>
</dbReference>
<comment type="caution">
    <text evidence="4">The sequence shown here is derived from an EMBL/GenBank/DDBJ whole genome shotgun (WGS) entry which is preliminary data.</text>
</comment>
<feature type="compositionally biased region" description="Acidic residues" evidence="1">
    <location>
        <begin position="420"/>
        <end position="430"/>
    </location>
</feature>
<feature type="domain" description="PDZ" evidence="2">
    <location>
        <begin position="481"/>
        <end position="530"/>
    </location>
</feature>
<feature type="region of interest" description="Disordered" evidence="1">
    <location>
        <begin position="401"/>
        <end position="430"/>
    </location>
</feature>
<dbReference type="Proteomes" id="UP000794436">
    <property type="component" value="Unassembled WGS sequence"/>
</dbReference>
<proteinExistence type="predicted"/>
<feature type="region of interest" description="Disordered" evidence="1">
    <location>
        <begin position="725"/>
        <end position="744"/>
    </location>
</feature>
<dbReference type="InterPro" id="IPR001194">
    <property type="entry name" value="cDENN_dom"/>
</dbReference>
<gene>
    <name evidence="4" type="ORF">Poli38472_010245</name>
</gene>
<evidence type="ECO:0000313" key="5">
    <source>
        <dbReference type="Proteomes" id="UP000794436"/>
    </source>
</evidence>
<feature type="compositionally biased region" description="Polar residues" evidence="1">
    <location>
        <begin position="764"/>
        <end position="777"/>
    </location>
</feature>
<name>A0A8K1C8L5_PYTOL</name>
<dbReference type="InterPro" id="IPR037516">
    <property type="entry name" value="Tripartite_DENN"/>
</dbReference>
<evidence type="ECO:0000313" key="4">
    <source>
        <dbReference type="EMBL" id="TMW58686.1"/>
    </source>
</evidence>
<sequence length="862" mass="96502">MHSTTDAAVAMHMPQRLVDYFVEVVADPSDLSTYADFHRHVVYRLPDADHRDFPLPDGVPYFCIPQCLSELPPSVYERKPTFFSFSLTDGDGARAYGFALHFYDREQPSLGDEAVVWRPRVFCLISHHPFFSLFKEIVSWVYRTRKQTSPHRVVASALANASDSRSWFLSPRAPALPSSKDRLPSLSRTMSEGVSSFSRSFDSVDEWDVILRQIVEKAECPSPGGVLELQFHGQDFFRYHVHRGNVAHLDDYCFQVLFQCLSVENVVYVLNAMLLEQRILIHSNHAGLLTPVCEALCALLFPFTWEHVYVPFLPLHLIEYLQAPVPYIMGLHTSALATRIGAECFSSCVVVHLDKDKVVMPISSRVDDSPMDFVLARLPAHEVDTLLQSIADVVPRRVSGSRSQSATRSEAKATFHTASDEPEDDGHDDEVELTFGEGLLGITFEPTHLRLLAVSNFELGRHCGASAVVKALPRLQNGLPGPAERSGLISPGSFLIGINGDSTLDLSFDETIDRLRTEKRPVRLRFLNAARPHENACQFAERLQTLAMVSAMQKDHSNSLLPWVDRVRSAFAVMFTSIFRDFQRYICIEHVEPTVVPRSTRAKSAVDPRVAWQRRRSTNLSFSITFDHTSFTESSASAQAASQTSPSSTFLREFTQTQCFAGFINDSVMGRVSHTTEAYAQLELFKQCIHLYHELGTSQVSDAIALLFERDRTAIETSILALPTPDHEGEAMTKTSTTDDDPQVERVADTSDAAMRELEMLISSTVSEPQLTLNGPLSESPEVDDTPHGSTHRRMPSRTSSGSTLLGDEDEDEDDCSRMESPSWKLQDSKKSKSHEPQGVDTELAVLHHQLDKHDVEYNLSQ</sequence>